<accession>A0A419W318</accession>
<evidence type="ECO:0000313" key="1">
    <source>
        <dbReference type="EMBL" id="RKD89700.1"/>
    </source>
</evidence>
<name>A0A419W318_9BACT</name>
<keyword evidence="2" id="KW-1185">Reference proteome</keyword>
<sequence>MSLEEQRIQYDLRHVLERISLPIIPLLGLVDDEEFINLAEINYSFRIEDSLLNRVMFFSDFIDWFF</sequence>
<gene>
    <name evidence="1" type="ORF">BC643_0031</name>
</gene>
<comment type="caution">
    <text evidence="1">The sequence shown here is derived from an EMBL/GenBank/DDBJ whole genome shotgun (WGS) entry which is preliminary data.</text>
</comment>
<dbReference type="AlphaFoldDB" id="A0A419W318"/>
<dbReference type="Proteomes" id="UP000283387">
    <property type="component" value="Unassembled WGS sequence"/>
</dbReference>
<protein>
    <submittedName>
        <fullName evidence="1">Uncharacterized protein</fullName>
    </submittedName>
</protein>
<dbReference type="EMBL" id="RAPN01000001">
    <property type="protein sequence ID" value="RKD89700.1"/>
    <property type="molecule type" value="Genomic_DNA"/>
</dbReference>
<evidence type="ECO:0000313" key="2">
    <source>
        <dbReference type="Proteomes" id="UP000283387"/>
    </source>
</evidence>
<proteinExistence type="predicted"/>
<organism evidence="1 2">
    <name type="scientific">Mangrovibacterium diazotrophicum</name>
    <dbReference type="NCBI Taxonomy" id="1261403"/>
    <lineage>
        <taxon>Bacteria</taxon>
        <taxon>Pseudomonadati</taxon>
        <taxon>Bacteroidota</taxon>
        <taxon>Bacteroidia</taxon>
        <taxon>Marinilabiliales</taxon>
        <taxon>Prolixibacteraceae</taxon>
        <taxon>Mangrovibacterium</taxon>
    </lineage>
</organism>
<reference evidence="1 2" key="1">
    <citation type="submission" date="2018-09" db="EMBL/GenBank/DDBJ databases">
        <title>Genomic Encyclopedia of Archaeal and Bacterial Type Strains, Phase II (KMG-II): from individual species to whole genera.</title>
        <authorList>
            <person name="Goeker M."/>
        </authorList>
    </citation>
    <scope>NUCLEOTIDE SEQUENCE [LARGE SCALE GENOMIC DNA]</scope>
    <source>
        <strain evidence="1 2">DSM 27148</strain>
    </source>
</reference>